<evidence type="ECO:0000256" key="1">
    <source>
        <dbReference type="SAM" id="MobiDB-lite"/>
    </source>
</evidence>
<accession>A0A0E0FQA4</accession>
<dbReference type="AlphaFoldDB" id="A0A0E0FQA4"/>
<feature type="region of interest" description="Disordered" evidence="1">
    <location>
        <begin position="1"/>
        <end position="101"/>
    </location>
</feature>
<reference evidence="2" key="1">
    <citation type="submission" date="2015-04" db="UniProtKB">
        <authorList>
            <consortium name="EnsemblPlants"/>
        </authorList>
    </citation>
    <scope>IDENTIFICATION</scope>
    <source>
        <strain evidence="2">SL10</strain>
    </source>
</reference>
<reference evidence="2" key="2">
    <citation type="submission" date="2018-04" db="EMBL/GenBank/DDBJ databases">
        <title>OnivRS2 (Oryza nivara Reference Sequence Version 2).</title>
        <authorList>
            <person name="Zhang J."/>
            <person name="Kudrna D."/>
            <person name="Lee S."/>
            <person name="Talag J."/>
            <person name="Rajasekar S."/>
            <person name="Welchert J."/>
            <person name="Hsing Y.-I."/>
            <person name="Wing R.A."/>
        </authorList>
    </citation>
    <scope>NUCLEOTIDE SEQUENCE [LARGE SCALE GENOMIC DNA]</scope>
</reference>
<feature type="compositionally biased region" description="Basic and acidic residues" evidence="1">
    <location>
        <begin position="1"/>
        <end position="16"/>
    </location>
</feature>
<dbReference type="HOGENOM" id="CLU_2296216_0_0_1"/>
<name>A0A0E0FQA4_ORYNI</name>
<protein>
    <submittedName>
        <fullName evidence="2">Uncharacterized protein</fullName>
    </submittedName>
</protein>
<sequence>MAPVADRGRRQLRIEDGTGCGSRTAPLLLSPGQLPHHSPFSPSRSGMPLPLHPHSMATPSLSTIRYKKNKKRANDDDDGGEVAAEERSRNSGLRVGARTIE</sequence>
<evidence type="ECO:0000313" key="2">
    <source>
        <dbReference type="EnsemblPlants" id="ONIVA01G27940.1"/>
    </source>
</evidence>
<dbReference type="Gramene" id="ONIVA01G27940.1">
    <property type="protein sequence ID" value="ONIVA01G27940.1"/>
    <property type="gene ID" value="ONIVA01G27940"/>
</dbReference>
<dbReference type="EnsemblPlants" id="ONIVA01G27940.1">
    <property type="protein sequence ID" value="ONIVA01G27940.1"/>
    <property type="gene ID" value="ONIVA01G27940"/>
</dbReference>
<organism evidence="2">
    <name type="scientific">Oryza nivara</name>
    <name type="common">Indian wild rice</name>
    <name type="synonym">Oryza sativa f. spontanea</name>
    <dbReference type="NCBI Taxonomy" id="4536"/>
    <lineage>
        <taxon>Eukaryota</taxon>
        <taxon>Viridiplantae</taxon>
        <taxon>Streptophyta</taxon>
        <taxon>Embryophyta</taxon>
        <taxon>Tracheophyta</taxon>
        <taxon>Spermatophyta</taxon>
        <taxon>Magnoliopsida</taxon>
        <taxon>Liliopsida</taxon>
        <taxon>Poales</taxon>
        <taxon>Poaceae</taxon>
        <taxon>BOP clade</taxon>
        <taxon>Oryzoideae</taxon>
        <taxon>Oryzeae</taxon>
        <taxon>Oryzinae</taxon>
        <taxon>Oryza</taxon>
    </lineage>
</organism>
<proteinExistence type="predicted"/>
<keyword evidence="3" id="KW-1185">Reference proteome</keyword>
<evidence type="ECO:0000313" key="3">
    <source>
        <dbReference type="Proteomes" id="UP000006591"/>
    </source>
</evidence>
<dbReference type="Proteomes" id="UP000006591">
    <property type="component" value="Chromosome 1"/>
</dbReference>